<dbReference type="Proteomes" id="UP000660554">
    <property type="component" value="Unassembled WGS sequence"/>
</dbReference>
<dbReference type="RefSeq" id="WP_053627257.1">
    <property type="nucleotide sequence ID" value="NZ_BMRU01000057.1"/>
</dbReference>
<reference evidence="2" key="1">
    <citation type="submission" date="2020-09" db="EMBL/GenBank/DDBJ databases">
        <title>Whole genome shotgun sequence of Streptomyces cinnamonensis NBRC 15873.</title>
        <authorList>
            <person name="Komaki H."/>
            <person name="Tamura T."/>
        </authorList>
    </citation>
    <scope>NUCLEOTIDE SEQUENCE [LARGE SCALE GENOMIC DNA]</scope>
    <source>
        <strain evidence="2">NBRC 15873</strain>
    </source>
</reference>
<evidence type="ECO:0000313" key="2">
    <source>
        <dbReference type="Proteomes" id="UP000660554"/>
    </source>
</evidence>
<gene>
    <name evidence="1" type="ORF">Scinn_04480</name>
</gene>
<sequence>MTYQTPSYAPPDSLQGLLQRGRGLGHLRALADPAAAAPYVYDCIRQERRWDSQCDARAHYHARLLRDLGLPIGPLLDQLAGDEEAVWRASGVLELLALAGDGEAAEGLRDYVRHGEHWAGVLESIASEWPRAWWEGLRETALERITGEEEEPGAGEPWEHFGITRDAAARQRPQPDPDRERLGTDALLALIAEPGTTAGDKVGVLRLLAGRGPRPGLIPLVPLLGFPGADRPLPGVRAALRRLGAQAVPEARAWARDERPWLAALGREVLDDHPGPEALPGLLRELADLRHQEEWCGPDVTARRLAHLGPQAADAVPPLRALLLETPHSYERADYLRAIAAIDPGAAEDLYKECLWDCEERTLLIAVAAAPAADPEVRARVVALRDDPLEDPDVRAAAAERAEGLADTAVDL</sequence>
<protein>
    <recommendedName>
        <fullName evidence="3">HEAT repeat domain-containing protein</fullName>
    </recommendedName>
</protein>
<evidence type="ECO:0000313" key="1">
    <source>
        <dbReference type="EMBL" id="GHI10985.1"/>
    </source>
</evidence>
<dbReference type="GeneID" id="86956704"/>
<organism evidence="1 2">
    <name type="scientific">Streptomyces virginiae</name>
    <name type="common">Streptomyces cinnamonensis</name>
    <dbReference type="NCBI Taxonomy" id="1961"/>
    <lineage>
        <taxon>Bacteria</taxon>
        <taxon>Bacillati</taxon>
        <taxon>Actinomycetota</taxon>
        <taxon>Actinomycetes</taxon>
        <taxon>Kitasatosporales</taxon>
        <taxon>Streptomycetaceae</taxon>
        <taxon>Streptomyces</taxon>
    </lineage>
</organism>
<evidence type="ECO:0008006" key="3">
    <source>
        <dbReference type="Google" id="ProtNLM"/>
    </source>
</evidence>
<accession>A0ABQ3NDW4</accession>
<dbReference type="EMBL" id="BNDV01000002">
    <property type="protein sequence ID" value="GHI10985.1"/>
    <property type="molecule type" value="Genomic_DNA"/>
</dbReference>
<keyword evidence="2" id="KW-1185">Reference proteome</keyword>
<name>A0ABQ3NDW4_STRVG</name>
<comment type="caution">
    <text evidence="1">The sequence shown here is derived from an EMBL/GenBank/DDBJ whole genome shotgun (WGS) entry which is preliminary data.</text>
</comment>
<proteinExistence type="predicted"/>